<dbReference type="AlphaFoldDB" id="A0AAF0DZD1"/>
<sequence length="130" mass="14119">MVYLKHWNDFKAQALALYAQSPERARFVLKARPSTQTLVLKLTDDHKVRRALTQTLKYRAKSAIILNRLDEFQRMLLERMSGVAAAPAAPAASAAPAAPAAPAEASTAPAPDTTPKAPAKSKNKKKGKKK</sequence>
<dbReference type="InterPro" id="IPR039432">
    <property type="entry name" value="SRP9_dom"/>
</dbReference>
<gene>
    <name evidence="3" type="ORF">MOBT1_001093</name>
</gene>
<name>A0AAF0DZD1_9BASI</name>
<dbReference type="InterPro" id="IPR009018">
    <property type="entry name" value="Signal_recog_particle_SRP9/14"/>
</dbReference>
<dbReference type="Proteomes" id="UP001214603">
    <property type="component" value="Chromosome 2"/>
</dbReference>
<dbReference type="GO" id="GO:0008312">
    <property type="term" value="F:7S RNA binding"/>
    <property type="evidence" value="ECO:0007669"/>
    <property type="project" value="InterPro"/>
</dbReference>
<protein>
    <recommendedName>
        <fullName evidence="2">SRP9 domain-containing protein</fullName>
    </recommendedName>
</protein>
<reference evidence="3" key="1">
    <citation type="submission" date="2023-03" db="EMBL/GenBank/DDBJ databases">
        <title>Mating type loci evolution in Malassezia.</title>
        <authorList>
            <person name="Coelho M.A."/>
        </authorList>
    </citation>
    <scope>NUCLEOTIDE SEQUENCE</scope>
    <source>
        <strain evidence="3">CBS 7876</strain>
    </source>
</reference>
<organism evidence="3 4">
    <name type="scientific">Malassezia obtusa</name>
    <dbReference type="NCBI Taxonomy" id="76774"/>
    <lineage>
        <taxon>Eukaryota</taxon>
        <taxon>Fungi</taxon>
        <taxon>Dikarya</taxon>
        <taxon>Basidiomycota</taxon>
        <taxon>Ustilaginomycotina</taxon>
        <taxon>Malasseziomycetes</taxon>
        <taxon>Malasseziales</taxon>
        <taxon>Malasseziaceae</taxon>
        <taxon>Malassezia</taxon>
    </lineage>
</organism>
<dbReference type="SUPFAM" id="SSF54762">
    <property type="entry name" value="Signal recognition particle alu RNA binding heterodimer, SRP9/14"/>
    <property type="match status" value="1"/>
</dbReference>
<dbReference type="PANTHER" id="PTHR12834">
    <property type="entry name" value="SIGNAL RECOGNITION PARTICLE 9 KDA PROTEIN"/>
    <property type="match status" value="1"/>
</dbReference>
<feature type="region of interest" description="Disordered" evidence="1">
    <location>
        <begin position="88"/>
        <end position="130"/>
    </location>
</feature>
<evidence type="ECO:0000313" key="3">
    <source>
        <dbReference type="EMBL" id="WFD02411.1"/>
    </source>
</evidence>
<dbReference type="EMBL" id="CP119935">
    <property type="protein sequence ID" value="WFD02411.1"/>
    <property type="molecule type" value="Genomic_DNA"/>
</dbReference>
<dbReference type="Pfam" id="PF05486">
    <property type="entry name" value="SRP9-21"/>
    <property type="match status" value="1"/>
</dbReference>
<accession>A0AAF0DZD1</accession>
<feature type="domain" description="SRP9" evidence="2">
    <location>
        <begin position="4"/>
        <end position="76"/>
    </location>
</feature>
<evidence type="ECO:0000256" key="1">
    <source>
        <dbReference type="SAM" id="MobiDB-lite"/>
    </source>
</evidence>
<dbReference type="InterPro" id="IPR039914">
    <property type="entry name" value="SRP9-like"/>
</dbReference>
<dbReference type="GO" id="GO:0006614">
    <property type="term" value="P:SRP-dependent cotranslational protein targeting to membrane"/>
    <property type="evidence" value="ECO:0007669"/>
    <property type="project" value="InterPro"/>
</dbReference>
<dbReference type="GO" id="GO:0005786">
    <property type="term" value="C:signal recognition particle, endoplasmic reticulum targeting"/>
    <property type="evidence" value="ECO:0007669"/>
    <property type="project" value="TreeGrafter"/>
</dbReference>
<keyword evidence="4" id="KW-1185">Reference proteome</keyword>
<evidence type="ECO:0000313" key="4">
    <source>
        <dbReference type="Proteomes" id="UP001214603"/>
    </source>
</evidence>
<feature type="compositionally biased region" description="Basic residues" evidence="1">
    <location>
        <begin position="119"/>
        <end position="130"/>
    </location>
</feature>
<dbReference type="Gene3D" id="3.30.720.10">
    <property type="entry name" value="Signal recognition particle alu RNA binding heterodimer, srp9/1"/>
    <property type="match status" value="1"/>
</dbReference>
<proteinExistence type="predicted"/>
<feature type="compositionally biased region" description="Low complexity" evidence="1">
    <location>
        <begin position="88"/>
        <end position="118"/>
    </location>
</feature>
<evidence type="ECO:0000259" key="2">
    <source>
        <dbReference type="Pfam" id="PF05486"/>
    </source>
</evidence>
<dbReference type="PANTHER" id="PTHR12834:SF12">
    <property type="entry name" value="SIGNAL RECOGNITION PARTICLE 9 KDA PROTEIN"/>
    <property type="match status" value="1"/>
</dbReference>